<keyword evidence="3" id="KW-1185">Reference proteome</keyword>
<feature type="signal peptide" evidence="1">
    <location>
        <begin position="1"/>
        <end position="25"/>
    </location>
</feature>
<protein>
    <recommendedName>
        <fullName evidence="4">Prokineticin domain-containing protein</fullName>
    </recommendedName>
</protein>
<dbReference type="EMBL" id="BMAT01004157">
    <property type="protein sequence ID" value="GFR69427.1"/>
    <property type="molecule type" value="Genomic_DNA"/>
</dbReference>
<proteinExistence type="predicted"/>
<evidence type="ECO:0008006" key="4">
    <source>
        <dbReference type="Google" id="ProtNLM"/>
    </source>
</evidence>
<keyword evidence="1" id="KW-0732">Signal</keyword>
<gene>
    <name evidence="2" type="ORF">ElyMa_002049800</name>
</gene>
<name>A0AAV4F7T0_9GAST</name>
<accession>A0AAV4F7T0</accession>
<comment type="caution">
    <text evidence="2">The sequence shown here is derived from an EMBL/GenBank/DDBJ whole genome shotgun (WGS) entry which is preliminary data.</text>
</comment>
<feature type="chain" id="PRO_5043774971" description="Prokineticin domain-containing protein" evidence="1">
    <location>
        <begin position="26"/>
        <end position="109"/>
    </location>
</feature>
<evidence type="ECO:0000313" key="3">
    <source>
        <dbReference type="Proteomes" id="UP000762676"/>
    </source>
</evidence>
<reference evidence="2 3" key="1">
    <citation type="journal article" date="2021" name="Elife">
        <title>Chloroplast acquisition without the gene transfer in kleptoplastic sea slugs, Plakobranchus ocellatus.</title>
        <authorList>
            <person name="Maeda T."/>
            <person name="Takahashi S."/>
            <person name="Yoshida T."/>
            <person name="Shimamura S."/>
            <person name="Takaki Y."/>
            <person name="Nagai Y."/>
            <person name="Toyoda A."/>
            <person name="Suzuki Y."/>
            <person name="Arimoto A."/>
            <person name="Ishii H."/>
            <person name="Satoh N."/>
            <person name="Nishiyama T."/>
            <person name="Hasebe M."/>
            <person name="Maruyama T."/>
            <person name="Minagawa J."/>
            <person name="Obokata J."/>
            <person name="Shigenobu S."/>
        </authorList>
    </citation>
    <scope>NUCLEOTIDE SEQUENCE [LARGE SCALE GENOMIC DNA]</scope>
</reference>
<organism evidence="2 3">
    <name type="scientific">Elysia marginata</name>
    <dbReference type="NCBI Taxonomy" id="1093978"/>
    <lineage>
        <taxon>Eukaryota</taxon>
        <taxon>Metazoa</taxon>
        <taxon>Spiralia</taxon>
        <taxon>Lophotrochozoa</taxon>
        <taxon>Mollusca</taxon>
        <taxon>Gastropoda</taxon>
        <taxon>Heterobranchia</taxon>
        <taxon>Euthyneura</taxon>
        <taxon>Panpulmonata</taxon>
        <taxon>Sacoglossa</taxon>
        <taxon>Placobranchoidea</taxon>
        <taxon>Plakobranchidae</taxon>
        <taxon>Elysia</taxon>
    </lineage>
</organism>
<dbReference type="Proteomes" id="UP000762676">
    <property type="component" value="Unassembled WGS sequence"/>
</dbReference>
<dbReference type="AlphaFoldDB" id="A0AAV4F7T0"/>
<evidence type="ECO:0000313" key="2">
    <source>
        <dbReference type="EMBL" id="GFR69427.1"/>
    </source>
</evidence>
<sequence>MTSQVSVCLGLLVLLALYAPSSVSGRLLCKDRLETCSPMAGDCCGDLTCRQGAAGRWSCQDKDIGGILDKRGGVCQRRGQICRPGLNNNCCPGLHCRNKPMKPNVHECW</sequence>
<evidence type="ECO:0000256" key="1">
    <source>
        <dbReference type="SAM" id="SignalP"/>
    </source>
</evidence>